<reference evidence="4 5" key="1">
    <citation type="submission" date="2020-11" db="EMBL/GenBank/DDBJ databases">
        <title>Corynebacterium sp. ZJ-599.</title>
        <authorList>
            <person name="Zhou J."/>
        </authorList>
    </citation>
    <scope>NUCLEOTIDE SEQUENCE [LARGE SCALE GENOMIC DNA]</scope>
    <source>
        <strain evidence="4 5">ZJ-599</strain>
    </source>
</reference>
<protein>
    <submittedName>
        <fullName evidence="4">TIGR01777 family protein</fullName>
    </submittedName>
</protein>
<proteinExistence type="inferred from homology"/>
<comment type="similarity">
    <text evidence="1">Belongs to the NAD(P)-dependent epimerase/dehydratase family. SDR39U1 subfamily.</text>
</comment>
<organism evidence="4 5">
    <name type="scientific">Corynebacterium lizhenjunii</name>
    <dbReference type="NCBI Taxonomy" id="2709394"/>
    <lineage>
        <taxon>Bacteria</taxon>
        <taxon>Bacillati</taxon>
        <taxon>Actinomycetota</taxon>
        <taxon>Actinomycetes</taxon>
        <taxon>Mycobacteriales</taxon>
        <taxon>Corynebacteriaceae</taxon>
        <taxon>Corynebacterium</taxon>
    </lineage>
</organism>
<evidence type="ECO:0000313" key="5">
    <source>
        <dbReference type="Proteomes" id="UP000594681"/>
    </source>
</evidence>
<dbReference type="InterPro" id="IPR001509">
    <property type="entry name" value="Epimerase_deHydtase"/>
</dbReference>
<dbReference type="InterPro" id="IPR013549">
    <property type="entry name" value="DUF1731"/>
</dbReference>
<dbReference type="SUPFAM" id="SSF55961">
    <property type="entry name" value="Bet v1-like"/>
    <property type="match status" value="1"/>
</dbReference>
<dbReference type="CDD" id="cd07820">
    <property type="entry name" value="SRPBCC_3"/>
    <property type="match status" value="1"/>
</dbReference>
<evidence type="ECO:0000259" key="3">
    <source>
        <dbReference type="Pfam" id="PF08338"/>
    </source>
</evidence>
<name>A0A7T0KD72_9CORY</name>
<keyword evidence="5" id="KW-1185">Reference proteome</keyword>
<evidence type="ECO:0000256" key="1">
    <source>
        <dbReference type="ARBA" id="ARBA00009353"/>
    </source>
</evidence>
<dbReference type="AlphaFoldDB" id="A0A7T0KD72"/>
<dbReference type="PANTHER" id="PTHR11092:SF0">
    <property type="entry name" value="EPIMERASE FAMILY PROTEIN SDR39U1"/>
    <property type="match status" value="1"/>
</dbReference>
<dbReference type="SUPFAM" id="SSF51735">
    <property type="entry name" value="NAD(P)-binding Rossmann-fold domains"/>
    <property type="match status" value="1"/>
</dbReference>
<evidence type="ECO:0000313" key="4">
    <source>
        <dbReference type="EMBL" id="QPK78206.1"/>
    </source>
</evidence>
<dbReference type="Gene3D" id="3.30.530.20">
    <property type="match status" value="1"/>
</dbReference>
<feature type="domain" description="DUF1731" evidence="3">
    <location>
        <begin position="401"/>
        <end position="446"/>
    </location>
</feature>
<dbReference type="EMBL" id="CP064954">
    <property type="protein sequence ID" value="QPK78206.1"/>
    <property type="molecule type" value="Genomic_DNA"/>
</dbReference>
<evidence type="ECO:0000259" key="2">
    <source>
        <dbReference type="Pfam" id="PF01370"/>
    </source>
</evidence>
<feature type="domain" description="NAD-dependent epimerase/dehydratase" evidence="2">
    <location>
        <begin position="160"/>
        <end position="363"/>
    </location>
</feature>
<gene>
    <name evidence="4" type="ORF">G7Y31_06280</name>
</gene>
<dbReference type="PANTHER" id="PTHR11092">
    <property type="entry name" value="SUGAR NUCLEOTIDE EPIMERASE RELATED"/>
    <property type="match status" value="1"/>
</dbReference>
<dbReference type="InterPro" id="IPR023393">
    <property type="entry name" value="START-like_dom_sf"/>
</dbReference>
<dbReference type="InterPro" id="IPR010099">
    <property type="entry name" value="SDR39U1"/>
</dbReference>
<dbReference type="Proteomes" id="UP000594681">
    <property type="component" value="Chromosome"/>
</dbReference>
<accession>A0A7T0KD72</accession>
<dbReference type="InterPro" id="IPR036291">
    <property type="entry name" value="NAD(P)-bd_dom_sf"/>
</dbReference>
<dbReference type="Pfam" id="PF01370">
    <property type="entry name" value="Epimerase"/>
    <property type="match status" value="1"/>
</dbReference>
<dbReference type="Gene3D" id="3.40.50.720">
    <property type="entry name" value="NAD(P)-binding Rossmann-like Domain"/>
    <property type="match status" value="1"/>
</dbReference>
<dbReference type="RefSeq" id="WP_165008219.1">
    <property type="nucleotide sequence ID" value="NZ_CP064954.1"/>
</dbReference>
<dbReference type="NCBIfam" id="TIGR01777">
    <property type="entry name" value="yfcH"/>
    <property type="match status" value="1"/>
</dbReference>
<dbReference type="KEGG" id="cliz:G7Y31_06280"/>
<sequence length="459" mass="49482">MNFRTQHVVPAPREEVWDWHTRPGALARLTPPFLPMSPLQQASNLADGTNILGLPAGLRWVARHDLSRYRRGYSFSDVCINAPLRTLATWRHTRTFADAPSGSPGQQATSITDTVTTRLPRAALRSIFAYRQHQLINDLAFLHRLQPLVEPVLADTPTTVAVTGSRGAVGRALCAQLTTAGVKVVQLVRNQPKPGQRHWNPLHPAPDLLEGIGKVVHLAGEPIFGRFNEAHKQALRSSRIGPTRALAELAARTPGVETFVSASAIGYYGPNRGSEVLTETSEPGEGFLAELVTDWEAATTAARDAGLRVATIRTGVALAGNAGLLPIVRTLFQTGLGGTFGSGEFWFSWIAQDDLTDIYMRALFDSSLSGPLNAVAPEPVLNRNMAHALARELNRPALLPIPTLGPALLLGKEGASELALADQRVTSTLLGDHTFRYPTIDAALAHELGGEALVEQLPD</sequence>
<dbReference type="Pfam" id="PF08338">
    <property type="entry name" value="DUF1731"/>
    <property type="match status" value="1"/>
</dbReference>